<evidence type="ECO:0000313" key="2">
    <source>
        <dbReference type="EMBL" id="RZQ59626.1"/>
    </source>
</evidence>
<name>A0A4Q7IZU4_9PSEU</name>
<dbReference type="RefSeq" id="WP_130479483.1">
    <property type="nucleotide sequence ID" value="NZ_SFCC01000022.1"/>
</dbReference>
<comment type="caution">
    <text evidence="2">The sequence shown here is derived from an EMBL/GenBank/DDBJ whole genome shotgun (WGS) entry which is preliminary data.</text>
</comment>
<dbReference type="GO" id="GO:0003677">
    <property type="term" value="F:DNA binding"/>
    <property type="evidence" value="ECO:0007669"/>
    <property type="project" value="UniProtKB-KW"/>
</dbReference>
<dbReference type="SUPFAM" id="SSF50249">
    <property type="entry name" value="Nucleic acid-binding proteins"/>
    <property type="match status" value="1"/>
</dbReference>
<reference evidence="2 3" key="1">
    <citation type="submission" date="2019-02" db="EMBL/GenBank/DDBJ databases">
        <title>Draft genome sequence of Amycolatopsis sp. 8-3EHSu isolated from roots of Suaeda maritima.</title>
        <authorList>
            <person name="Duangmal K."/>
            <person name="Chantavorakit T."/>
        </authorList>
    </citation>
    <scope>NUCLEOTIDE SEQUENCE [LARGE SCALE GENOMIC DNA]</scope>
    <source>
        <strain evidence="2 3">8-3EHSu</strain>
    </source>
</reference>
<sequence>MTVVGTVVSELTREMIGEHEVTVFRMRSEERRFDKQAGRWVPGRFLVTRVTCWRRLGDAVYASLRQDDPVIVLGRLHLGTAGECGNSRGVPELEALAVGPDLGRATAVLRRRGRPSPPQASAGQATVSEPDTAAQRAVAA</sequence>
<dbReference type="OrthoDB" id="9809878at2"/>
<dbReference type="InterPro" id="IPR012340">
    <property type="entry name" value="NA-bd_OB-fold"/>
</dbReference>
<accession>A0A4Q7IZU4</accession>
<feature type="region of interest" description="Disordered" evidence="1">
    <location>
        <begin position="111"/>
        <end position="140"/>
    </location>
</feature>
<keyword evidence="3" id="KW-1185">Reference proteome</keyword>
<gene>
    <name evidence="2" type="ORF">EWH70_32870</name>
</gene>
<evidence type="ECO:0000313" key="3">
    <source>
        <dbReference type="Proteomes" id="UP000292003"/>
    </source>
</evidence>
<dbReference type="AlphaFoldDB" id="A0A4Q7IZU4"/>
<protein>
    <submittedName>
        <fullName evidence="2">Single-stranded DNA-binding protein</fullName>
    </submittedName>
</protein>
<proteinExistence type="predicted"/>
<dbReference type="Gene3D" id="2.40.50.140">
    <property type="entry name" value="Nucleic acid-binding proteins"/>
    <property type="match status" value="1"/>
</dbReference>
<feature type="compositionally biased region" description="Polar residues" evidence="1">
    <location>
        <begin position="119"/>
        <end position="129"/>
    </location>
</feature>
<evidence type="ECO:0000256" key="1">
    <source>
        <dbReference type="SAM" id="MobiDB-lite"/>
    </source>
</evidence>
<organism evidence="2 3">
    <name type="scientific">Amycolatopsis suaedae</name>
    <dbReference type="NCBI Taxonomy" id="2510978"/>
    <lineage>
        <taxon>Bacteria</taxon>
        <taxon>Bacillati</taxon>
        <taxon>Actinomycetota</taxon>
        <taxon>Actinomycetes</taxon>
        <taxon>Pseudonocardiales</taxon>
        <taxon>Pseudonocardiaceae</taxon>
        <taxon>Amycolatopsis</taxon>
    </lineage>
</organism>
<dbReference type="EMBL" id="SFCC01000022">
    <property type="protein sequence ID" value="RZQ59626.1"/>
    <property type="molecule type" value="Genomic_DNA"/>
</dbReference>
<keyword evidence="2" id="KW-0238">DNA-binding</keyword>
<dbReference type="Proteomes" id="UP000292003">
    <property type="component" value="Unassembled WGS sequence"/>
</dbReference>